<keyword evidence="7" id="KW-1185">Reference proteome</keyword>
<sequence length="255" mass="28008">MAIKTLQTVSRAIAVLRAFEGGTRTMTLTELCKALELDKANVMRLTRTLVHEGLLVHDAQSRRYGISAGCLSLCRGLIGKDSLADFARPHLEHARDTTGESASLLIREGWSRVVVETAPSRQHVRFVLEPGERRPLFVGAAGQCLVSGIEDSELPDLWRVLAEEREAGRFDLTDEMVEQRSRRVREQGWTYARGEWATDVAGAAAPVRNSQGRTVGAISITVPLTRATDQLLEMCGRMAMAAAENVSADLLKARI</sequence>
<keyword evidence="3" id="KW-0804">Transcription</keyword>
<dbReference type="InterPro" id="IPR036388">
    <property type="entry name" value="WH-like_DNA-bd_sf"/>
</dbReference>
<dbReference type="EMBL" id="FOZW01000009">
    <property type="protein sequence ID" value="SFT05663.1"/>
    <property type="molecule type" value="Genomic_DNA"/>
</dbReference>
<dbReference type="SUPFAM" id="SSF46785">
    <property type="entry name" value="Winged helix' DNA-binding domain"/>
    <property type="match status" value="1"/>
</dbReference>
<dbReference type="InterPro" id="IPR005471">
    <property type="entry name" value="Tscrpt_reg_IclR_N"/>
</dbReference>
<evidence type="ECO:0000313" key="7">
    <source>
        <dbReference type="Proteomes" id="UP000199392"/>
    </source>
</evidence>
<dbReference type="GO" id="GO:0003677">
    <property type="term" value="F:DNA binding"/>
    <property type="evidence" value="ECO:0007669"/>
    <property type="project" value="UniProtKB-KW"/>
</dbReference>
<dbReference type="InterPro" id="IPR050707">
    <property type="entry name" value="HTH_MetabolicPath_Reg"/>
</dbReference>
<feature type="domain" description="HTH iclR-type" evidence="4">
    <location>
        <begin position="6"/>
        <end position="68"/>
    </location>
</feature>
<dbReference type="PANTHER" id="PTHR30136">
    <property type="entry name" value="HELIX-TURN-HELIX TRANSCRIPTIONAL REGULATOR, ICLR FAMILY"/>
    <property type="match status" value="1"/>
</dbReference>
<proteinExistence type="predicted"/>
<dbReference type="PANTHER" id="PTHR30136:SF24">
    <property type="entry name" value="HTH-TYPE TRANSCRIPTIONAL REPRESSOR ALLR"/>
    <property type="match status" value="1"/>
</dbReference>
<evidence type="ECO:0000256" key="1">
    <source>
        <dbReference type="ARBA" id="ARBA00023015"/>
    </source>
</evidence>
<evidence type="ECO:0000259" key="5">
    <source>
        <dbReference type="PROSITE" id="PS51078"/>
    </source>
</evidence>
<organism evidence="6 7">
    <name type="scientific">Alloyangia pacifica</name>
    <dbReference type="NCBI Taxonomy" id="311180"/>
    <lineage>
        <taxon>Bacteria</taxon>
        <taxon>Pseudomonadati</taxon>
        <taxon>Pseudomonadota</taxon>
        <taxon>Alphaproteobacteria</taxon>
        <taxon>Rhodobacterales</taxon>
        <taxon>Roseobacteraceae</taxon>
        <taxon>Alloyangia</taxon>
    </lineage>
</organism>
<dbReference type="Proteomes" id="UP000199392">
    <property type="component" value="Unassembled WGS sequence"/>
</dbReference>
<protein>
    <submittedName>
        <fullName evidence="6">Transcriptional regulator, IclR family</fullName>
    </submittedName>
</protein>
<dbReference type="InterPro" id="IPR036390">
    <property type="entry name" value="WH_DNA-bd_sf"/>
</dbReference>
<dbReference type="AlphaFoldDB" id="A0A1I6UW82"/>
<reference evidence="7" key="1">
    <citation type="submission" date="2016-10" db="EMBL/GenBank/DDBJ databases">
        <authorList>
            <person name="Varghese N."/>
            <person name="Submissions S."/>
        </authorList>
    </citation>
    <scope>NUCLEOTIDE SEQUENCE [LARGE SCALE GENOMIC DNA]</scope>
    <source>
        <strain evidence="7">DSM 26894</strain>
    </source>
</reference>
<dbReference type="InterPro" id="IPR014757">
    <property type="entry name" value="Tscrpt_reg_IclR_C"/>
</dbReference>
<dbReference type="RefSeq" id="WP_143015418.1">
    <property type="nucleotide sequence ID" value="NZ_FNCL01000014.1"/>
</dbReference>
<dbReference type="PROSITE" id="PS51077">
    <property type="entry name" value="HTH_ICLR"/>
    <property type="match status" value="1"/>
</dbReference>
<dbReference type="Pfam" id="PF09339">
    <property type="entry name" value="HTH_IclR"/>
    <property type="match status" value="1"/>
</dbReference>
<evidence type="ECO:0000256" key="2">
    <source>
        <dbReference type="ARBA" id="ARBA00023125"/>
    </source>
</evidence>
<dbReference type="SMART" id="SM00346">
    <property type="entry name" value="HTH_ICLR"/>
    <property type="match status" value="1"/>
</dbReference>
<keyword evidence="2" id="KW-0238">DNA-binding</keyword>
<dbReference type="Gene3D" id="3.30.450.40">
    <property type="match status" value="1"/>
</dbReference>
<dbReference type="OrthoDB" id="6057486at2"/>
<gene>
    <name evidence="6" type="ORF">SAMN04488050_10955</name>
</gene>
<keyword evidence="1" id="KW-0805">Transcription regulation</keyword>
<dbReference type="PROSITE" id="PS51078">
    <property type="entry name" value="ICLR_ED"/>
    <property type="match status" value="1"/>
</dbReference>
<evidence type="ECO:0000259" key="4">
    <source>
        <dbReference type="PROSITE" id="PS51077"/>
    </source>
</evidence>
<accession>A0A1I6UW82</accession>
<dbReference type="SUPFAM" id="SSF55781">
    <property type="entry name" value="GAF domain-like"/>
    <property type="match status" value="1"/>
</dbReference>
<dbReference type="GO" id="GO:0045892">
    <property type="term" value="P:negative regulation of DNA-templated transcription"/>
    <property type="evidence" value="ECO:0007669"/>
    <property type="project" value="TreeGrafter"/>
</dbReference>
<feature type="domain" description="IclR-ED" evidence="5">
    <location>
        <begin position="69"/>
        <end position="252"/>
    </location>
</feature>
<dbReference type="Pfam" id="PF01614">
    <property type="entry name" value="IclR_C"/>
    <property type="match status" value="1"/>
</dbReference>
<dbReference type="GO" id="GO:0003700">
    <property type="term" value="F:DNA-binding transcription factor activity"/>
    <property type="evidence" value="ECO:0007669"/>
    <property type="project" value="TreeGrafter"/>
</dbReference>
<dbReference type="Gene3D" id="1.10.10.10">
    <property type="entry name" value="Winged helix-like DNA-binding domain superfamily/Winged helix DNA-binding domain"/>
    <property type="match status" value="1"/>
</dbReference>
<evidence type="ECO:0000313" key="6">
    <source>
        <dbReference type="EMBL" id="SFT05663.1"/>
    </source>
</evidence>
<dbReference type="STRING" id="311180.SAMN04488050_10955"/>
<dbReference type="InterPro" id="IPR029016">
    <property type="entry name" value="GAF-like_dom_sf"/>
</dbReference>
<name>A0A1I6UW82_9RHOB</name>
<evidence type="ECO:0000256" key="3">
    <source>
        <dbReference type="ARBA" id="ARBA00023163"/>
    </source>
</evidence>